<protein>
    <recommendedName>
        <fullName evidence="3">Mga helix-turn-helix domain-containing protein</fullName>
    </recommendedName>
</protein>
<keyword evidence="1" id="KW-0805">Transcription regulation</keyword>
<reference evidence="4 5" key="1">
    <citation type="submission" date="2020-03" db="EMBL/GenBank/DDBJ databases">
        <title>Weissella sp. nov., isolated from Cybister lewisianus.</title>
        <authorList>
            <person name="Hyun D.-W."/>
            <person name="Bae J.-W."/>
        </authorList>
    </citation>
    <scope>NUCLEOTIDE SEQUENCE [LARGE SCALE GENOMIC DNA]</scope>
    <source>
        <strain evidence="4 5">HDW19</strain>
    </source>
</reference>
<dbReference type="Gene3D" id="1.10.10.10">
    <property type="entry name" value="Winged helix-like DNA-binding domain superfamily/Winged helix DNA-binding domain"/>
    <property type="match status" value="1"/>
</dbReference>
<dbReference type="RefSeq" id="WP_166010679.1">
    <property type="nucleotide sequence ID" value="NZ_CP049888.1"/>
</dbReference>
<feature type="domain" description="Mga helix-turn-helix" evidence="3">
    <location>
        <begin position="92"/>
        <end position="173"/>
    </location>
</feature>
<dbReference type="EMBL" id="CP049888">
    <property type="protein sequence ID" value="QIL50762.1"/>
    <property type="molecule type" value="Genomic_DNA"/>
</dbReference>
<evidence type="ECO:0000313" key="4">
    <source>
        <dbReference type="EMBL" id="QIL50762.1"/>
    </source>
</evidence>
<name>A0A6G8B0L8_9LACO</name>
<keyword evidence="2" id="KW-0804">Transcription</keyword>
<gene>
    <name evidence="4" type="ORF">G7084_05215</name>
</gene>
<dbReference type="InterPro" id="IPR036388">
    <property type="entry name" value="WH-like_DNA-bd_sf"/>
</dbReference>
<accession>A0A6G8B0L8</accession>
<evidence type="ECO:0000256" key="1">
    <source>
        <dbReference type="ARBA" id="ARBA00023015"/>
    </source>
</evidence>
<evidence type="ECO:0000259" key="3">
    <source>
        <dbReference type="Pfam" id="PF05043"/>
    </source>
</evidence>
<proteinExistence type="predicted"/>
<dbReference type="InterPro" id="IPR050661">
    <property type="entry name" value="BglG_antiterminators"/>
</dbReference>
<evidence type="ECO:0000313" key="5">
    <source>
        <dbReference type="Proteomes" id="UP000500741"/>
    </source>
</evidence>
<dbReference type="AlphaFoldDB" id="A0A6G8B0L8"/>
<evidence type="ECO:0000256" key="2">
    <source>
        <dbReference type="ARBA" id="ARBA00023163"/>
    </source>
</evidence>
<dbReference type="PANTHER" id="PTHR30185:SF13">
    <property type="entry name" value="LICABCH OPERON REGULATOR-RELATED"/>
    <property type="match status" value="1"/>
</dbReference>
<dbReference type="KEGG" id="wco:G7084_05215"/>
<dbReference type="PANTHER" id="PTHR30185">
    <property type="entry name" value="CRYPTIC BETA-GLUCOSIDE BGL OPERON ANTITERMINATOR"/>
    <property type="match status" value="1"/>
</dbReference>
<keyword evidence="5" id="KW-1185">Reference proteome</keyword>
<sequence>MLEEFSTHFAADIYSNDIHHQGAILQIISDYPRGLDVTSIQEYFPLSRRTIYKYIEEINAVATLAEENKTDENIDYGEIKKENNLYYFTGNRISFQHIYSKIIDESVALIICKQLLVTREINVKQFCYDHYISETALRRNIVKFNNYMEKYGLSILIAKGFLSLHGTAPKIRFGLATFLWRNYRGLQWPFPNVSQKSMRNLALRIGTIYSIDFNQGKLMELMYILGTNFSQISVNNFISPGDISQEMLDLLILDDRDQEFYDYLTNFFGLNDTELSFIVLWFKSMSDAYSTSNRAQIIYEKLKKLNHSFYKKNVKYIMAVESRTNTKIDFSTPTGELFLATIIAGQFHLNLFHDLSFTIANIDMDHFGGNIEIGLFEGIKNITLPNNTELDPGELNTAIMFNAMAFMLIFPHHYFDPQINILIKMDAPAYAEQIFTLHLREILDPYFNVAIFNQKTSNHVQPDLLVSTALFLDESIDQKYQIFVNPQLNSSDRTNLHKIVTMITAEKRAEK</sequence>
<dbReference type="Proteomes" id="UP000500741">
    <property type="component" value="Chromosome"/>
</dbReference>
<dbReference type="Pfam" id="PF05043">
    <property type="entry name" value="Mga"/>
    <property type="match status" value="1"/>
</dbReference>
<dbReference type="InterPro" id="IPR007737">
    <property type="entry name" value="Mga_HTH"/>
</dbReference>
<organism evidence="4 5">
    <name type="scientific">Weissella coleopterorum</name>
    <dbReference type="NCBI Taxonomy" id="2714949"/>
    <lineage>
        <taxon>Bacteria</taxon>
        <taxon>Bacillati</taxon>
        <taxon>Bacillota</taxon>
        <taxon>Bacilli</taxon>
        <taxon>Lactobacillales</taxon>
        <taxon>Lactobacillaceae</taxon>
        <taxon>Weissella</taxon>
    </lineage>
</organism>